<feature type="domain" description="PrcB C-terminal" evidence="1">
    <location>
        <begin position="58"/>
        <end position="110"/>
    </location>
</feature>
<evidence type="ECO:0000313" key="2">
    <source>
        <dbReference type="EMBL" id="MCY1145394.1"/>
    </source>
</evidence>
<dbReference type="Pfam" id="PF14343">
    <property type="entry name" value="PrcB_C"/>
    <property type="match status" value="1"/>
</dbReference>
<organism evidence="2 3">
    <name type="scientific">Paractinoplanes pyxinae</name>
    <dbReference type="NCBI Taxonomy" id="2997416"/>
    <lineage>
        <taxon>Bacteria</taxon>
        <taxon>Bacillati</taxon>
        <taxon>Actinomycetota</taxon>
        <taxon>Actinomycetes</taxon>
        <taxon>Micromonosporales</taxon>
        <taxon>Micromonosporaceae</taxon>
        <taxon>Paractinoplanes</taxon>
    </lineage>
</organism>
<name>A0ABT4BFS2_9ACTN</name>
<dbReference type="EMBL" id="JAPNTZ010000026">
    <property type="protein sequence ID" value="MCY1145394.1"/>
    <property type="molecule type" value="Genomic_DNA"/>
</dbReference>
<keyword evidence="2" id="KW-0378">Hydrolase</keyword>
<evidence type="ECO:0000259" key="1">
    <source>
        <dbReference type="Pfam" id="PF14343"/>
    </source>
</evidence>
<sequence>MVTFRTLVRGFGHKVSGDEPQLLVVRGQADWELLWARLNSNSSSFPAAPEVQWNSELVLALILGMRSSTGYQVTIVRLAVNDGGLVVEAREDKPTDFALQMITEPVHVVAAPAADLPDHLTAGASILIS</sequence>
<dbReference type="InterPro" id="IPR025748">
    <property type="entry name" value="PrcB_C_dom"/>
</dbReference>
<keyword evidence="2" id="KW-0645">Protease</keyword>
<dbReference type="RefSeq" id="WP_267570014.1">
    <property type="nucleotide sequence ID" value="NZ_JAPNTZ010000026.1"/>
</dbReference>
<accession>A0ABT4BFS2</accession>
<dbReference type="GO" id="GO:0008233">
    <property type="term" value="F:peptidase activity"/>
    <property type="evidence" value="ECO:0007669"/>
    <property type="project" value="UniProtKB-KW"/>
</dbReference>
<dbReference type="GO" id="GO:0006508">
    <property type="term" value="P:proteolysis"/>
    <property type="evidence" value="ECO:0007669"/>
    <property type="project" value="UniProtKB-KW"/>
</dbReference>
<dbReference type="Proteomes" id="UP001151002">
    <property type="component" value="Unassembled WGS sequence"/>
</dbReference>
<gene>
    <name evidence="2" type="ORF">OWR29_45960</name>
</gene>
<comment type="caution">
    <text evidence="2">The sequence shown here is derived from an EMBL/GenBank/DDBJ whole genome shotgun (WGS) entry which is preliminary data.</text>
</comment>
<reference evidence="2" key="1">
    <citation type="submission" date="2022-11" db="EMBL/GenBank/DDBJ databases">
        <authorList>
            <person name="Somphong A."/>
            <person name="Phongsopitanun W."/>
        </authorList>
    </citation>
    <scope>NUCLEOTIDE SEQUENCE</scope>
    <source>
        <strain evidence="2">Pm04-4</strain>
    </source>
</reference>
<evidence type="ECO:0000313" key="3">
    <source>
        <dbReference type="Proteomes" id="UP001151002"/>
    </source>
</evidence>
<keyword evidence="3" id="KW-1185">Reference proteome</keyword>
<proteinExistence type="predicted"/>
<protein>
    <submittedName>
        <fullName evidence="2">Protease complex subunit PrcB family protein</fullName>
    </submittedName>
</protein>